<dbReference type="InterPro" id="IPR013785">
    <property type="entry name" value="Aldolase_TIM"/>
</dbReference>
<sequence length="54" mass="5759">AKAAVAAGADGLLIEVHPNPKEALVDGLQSLTPSDFARLMKELRRIAKSVGRYI</sequence>
<evidence type="ECO:0000256" key="1">
    <source>
        <dbReference type="ARBA" id="ARBA00022679"/>
    </source>
</evidence>
<dbReference type="AlphaFoldDB" id="X1MS81"/>
<dbReference type="GO" id="GO:0016740">
    <property type="term" value="F:transferase activity"/>
    <property type="evidence" value="ECO:0007669"/>
    <property type="project" value="UniProtKB-KW"/>
</dbReference>
<dbReference type="EMBL" id="BARV01017223">
    <property type="protein sequence ID" value="GAI20886.1"/>
    <property type="molecule type" value="Genomic_DNA"/>
</dbReference>
<feature type="domain" description="DAHP synthetase I/KDSA" evidence="2">
    <location>
        <begin position="1"/>
        <end position="46"/>
    </location>
</feature>
<dbReference type="InterPro" id="IPR006218">
    <property type="entry name" value="DAHP1/KDSA"/>
</dbReference>
<evidence type="ECO:0000313" key="3">
    <source>
        <dbReference type="EMBL" id="GAI20886.1"/>
    </source>
</evidence>
<dbReference type="SUPFAM" id="SSF51569">
    <property type="entry name" value="Aldolase"/>
    <property type="match status" value="1"/>
</dbReference>
<dbReference type="Gene3D" id="3.20.20.70">
    <property type="entry name" value="Aldolase class I"/>
    <property type="match status" value="1"/>
</dbReference>
<reference evidence="3" key="1">
    <citation type="journal article" date="2014" name="Front. Microbiol.">
        <title>High frequency of phylogenetically diverse reductive dehalogenase-homologous genes in deep subseafloor sedimentary metagenomes.</title>
        <authorList>
            <person name="Kawai M."/>
            <person name="Futagami T."/>
            <person name="Toyoda A."/>
            <person name="Takaki Y."/>
            <person name="Nishi S."/>
            <person name="Hori S."/>
            <person name="Arai W."/>
            <person name="Tsubouchi T."/>
            <person name="Morono Y."/>
            <person name="Uchiyama I."/>
            <person name="Ito T."/>
            <person name="Fujiyama A."/>
            <person name="Inagaki F."/>
            <person name="Takami H."/>
        </authorList>
    </citation>
    <scope>NUCLEOTIDE SEQUENCE</scope>
    <source>
        <strain evidence="3">Expedition CK06-06</strain>
    </source>
</reference>
<gene>
    <name evidence="3" type="ORF">S06H3_29403</name>
</gene>
<dbReference type="InterPro" id="IPR052899">
    <property type="entry name" value="Class-I_DAHP_synthase"/>
</dbReference>
<feature type="non-terminal residue" evidence="3">
    <location>
        <position position="1"/>
    </location>
</feature>
<dbReference type="Pfam" id="PF00793">
    <property type="entry name" value="DAHP_synth_1"/>
    <property type="match status" value="1"/>
</dbReference>
<name>X1MS81_9ZZZZ</name>
<dbReference type="PANTHER" id="PTHR43018:SF2">
    <property type="entry name" value="PHOSPHO-2-DEHYDRO-3-DEOXYHEPTONATE ALDOLASE"/>
    <property type="match status" value="1"/>
</dbReference>
<protein>
    <recommendedName>
        <fullName evidence="2">DAHP synthetase I/KDSA domain-containing protein</fullName>
    </recommendedName>
</protein>
<comment type="caution">
    <text evidence="3">The sequence shown here is derived from an EMBL/GenBank/DDBJ whole genome shotgun (WGS) entry which is preliminary data.</text>
</comment>
<keyword evidence="1" id="KW-0808">Transferase</keyword>
<proteinExistence type="predicted"/>
<evidence type="ECO:0000259" key="2">
    <source>
        <dbReference type="Pfam" id="PF00793"/>
    </source>
</evidence>
<dbReference type="PANTHER" id="PTHR43018">
    <property type="entry name" value="PHOSPHO-2-DEHYDRO-3-DEOXYHEPTONATE ALDOLASE"/>
    <property type="match status" value="1"/>
</dbReference>
<accession>X1MS81</accession>
<organism evidence="3">
    <name type="scientific">marine sediment metagenome</name>
    <dbReference type="NCBI Taxonomy" id="412755"/>
    <lineage>
        <taxon>unclassified sequences</taxon>
        <taxon>metagenomes</taxon>
        <taxon>ecological metagenomes</taxon>
    </lineage>
</organism>